<sequence>MTDMSFSCACGTVTGSITDVGPKQGDYVYCHCTDCQAVPKLLGAEERILERAGGTALYQTRCARLRFASGEDRLAGVHMTDKPTLRWYAGCCDTPLFNTYANGKLPYTTILLANCDEAGRAALGEPSGHLHLADAPGETGDLKPMSMAALLRSFFKRLVKDIVSGDRRRNPLFDPKTLEPIATPRRLTPGEREALG</sequence>
<evidence type="ECO:0000313" key="2">
    <source>
        <dbReference type="EMBL" id="MDP4575116.1"/>
    </source>
</evidence>
<evidence type="ECO:0000256" key="1">
    <source>
        <dbReference type="SAM" id="MobiDB-lite"/>
    </source>
</evidence>
<protein>
    <submittedName>
        <fullName evidence="2">DUF6151 family protein</fullName>
    </submittedName>
</protein>
<dbReference type="InterPro" id="IPR046149">
    <property type="entry name" value="DUF6151"/>
</dbReference>
<dbReference type="RefSeq" id="WP_305932455.1">
    <property type="nucleotide sequence ID" value="NZ_JAVAIM010000001.1"/>
</dbReference>
<evidence type="ECO:0000313" key="3">
    <source>
        <dbReference type="Proteomes" id="UP001240639"/>
    </source>
</evidence>
<dbReference type="Pfam" id="PF19648">
    <property type="entry name" value="DUF6151"/>
    <property type="match status" value="1"/>
</dbReference>
<accession>A0ABT9HPS3</accession>
<comment type="caution">
    <text evidence="2">The sequence shown here is derived from an EMBL/GenBank/DDBJ whole genome shotgun (WGS) entry which is preliminary data.</text>
</comment>
<dbReference type="SUPFAM" id="SSF51316">
    <property type="entry name" value="Mss4-like"/>
    <property type="match status" value="1"/>
</dbReference>
<dbReference type="EMBL" id="JAVAIM010000001">
    <property type="protein sequence ID" value="MDP4575116.1"/>
    <property type="molecule type" value="Genomic_DNA"/>
</dbReference>
<gene>
    <name evidence="2" type="ORF">Q9K02_08220</name>
</gene>
<organism evidence="2 3">
    <name type="scientific">Qipengyuania profundimaris</name>
    <dbReference type="NCBI Taxonomy" id="3067652"/>
    <lineage>
        <taxon>Bacteria</taxon>
        <taxon>Pseudomonadati</taxon>
        <taxon>Pseudomonadota</taxon>
        <taxon>Alphaproteobacteria</taxon>
        <taxon>Sphingomonadales</taxon>
        <taxon>Erythrobacteraceae</taxon>
        <taxon>Qipengyuania</taxon>
    </lineage>
</organism>
<proteinExistence type="predicted"/>
<name>A0ABT9HPS3_9SPHN</name>
<feature type="region of interest" description="Disordered" evidence="1">
    <location>
        <begin position="173"/>
        <end position="196"/>
    </location>
</feature>
<dbReference type="InterPro" id="IPR011057">
    <property type="entry name" value="Mss4-like_sf"/>
</dbReference>
<dbReference type="Proteomes" id="UP001240639">
    <property type="component" value="Unassembled WGS sequence"/>
</dbReference>
<reference evidence="2 3" key="1">
    <citation type="submission" date="2023-08" db="EMBL/GenBank/DDBJ databases">
        <title>genomic of G39.</title>
        <authorList>
            <person name="Wang Y."/>
        </authorList>
    </citation>
    <scope>NUCLEOTIDE SEQUENCE [LARGE SCALE GENOMIC DNA]</scope>
    <source>
        <strain evidence="2 3">G39</strain>
    </source>
</reference>
<keyword evidence="3" id="KW-1185">Reference proteome</keyword>
<dbReference type="Gene3D" id="3.90.1590.10">
    <property type="entry name" value="glutathione-dependent formaldehyde- activating enzyme (gfa)"/>
    <property type="match status" value="1"/>
</dbReference>